<keyword evidence="3" id="KW-0547">Nucleotide-binding</keyword>
<evidence type="ECO:0000256" key="1">
    <source>
        <dbReference type="ARBA" id="ARBA00004651"/>
    </source>
</evidence>
<protein>
    <submittedName>
        <fullName evidence="10">ABC transporter ATP-binding protein</fullName>
    </submittedName>
</protein>
<evidence type="ECO:0000256" key="7">
    <source>
        <dbReference type="SAM" id="Phobius"/>
    </source>
</evidence>
<dbReference type="Gene3D" id="3.40.50.300">
    <property type="entry name" value="P-loop containing nucleotide triphosphate hydrolases"/>
    <property type="match status" value="1"/>
</dbReference>
<evidence type="ECO:0000256" key="2">
    <source>
        <dbReference type="ARBA" id="ARBA00022692"/>
    </source>
</evidence>
<feature type="domain" description="ABC transporter" evidence="8">
    <location>
        <begin position="346"/>
        <end position="586"/>
    </location>
</feature>
<feature type="transmembrane region" description="Helical" evidence="7">
    <location>
        <begin position="165"/>
        <end position="183"/>
    </location>
</feature>
<evidence type="ECO:0000313" key="10">
    <source>
        <dbReference type="EMBL" id="RGT80624.1"/>
    </source>
</evidence>
<gene>
    <name evidence="10" type="ORF">DWX06_09850</name>
</gene>
<evidence type="ECO:0000313" key="11">
    <source>
        <dbReference type="Proteomes" id="UP000284296"/>
    </source>
</evidence>
<dbReference type="GO" id="GO:0015421">
    <property type="term" value="F:ABC-type oligopeptide transporter activity"/>
    <property type="evidence" value="ECO:0007669"/>
    <property type="project" value="TreeGrafter"/>
</dbReference>
<dbReference type="SMART" id="SM00382">
    <property type="entry name" value="AAA"/>
    <property type="match status" value="1"/>
</dbReference>
<dbReference type="InterPro" id="IPR011527">
    <property type="entry name" value="ABC1_TM_dom"/>
</dbReference>
<dbReference type="PROSITE" id="PS50893">
    <property type="entry name" value="ABC_TRANSPORTER_2"/>
    <property type="match status" value="1"/>
</dbReference>
<dbReference type="Pfam" id="PF00005">
    <property type="entry name" value="ABC_tran"/>
    <property type="match status" value="1"/>
</dbReference>
<feature type="domain" description="ABC transmembrane type-1" evidence="9">
    <location>
        <begin position="24"/>
        <end position="302"/>
    </location>
</feature>
<reference evidence="10 11" key="1">
    <citation type="submission" date="2018-08" db="EMBL/GenBank/DDBJ databases">
        <title>A genome reference for cultivated species of the human gut microbiota.</title>
        <authorList>
            <person name="Zou Y."/>
            <person name="Xue W."/>
            <person name="Luo G."/>
        </authorList>
    </citation>
    <scope>NUCLEOTIDE SEQUENCE [LARGE SCALE GENOMIC DNA]</scope>
    <source>
        <strain evidence="10 11">AF18-16LB</strain>
    </source>
</reference>
<dbReference type="SUPFAM" id="SSF52540">
    <property type="entry name" value="P-loop containing nucleoside triphosphate hydrolases"/>
    <property type="match status" value="1"/>
</dbReference>
<keyword evidence="5 7" id="KW-1133">Transmembrane helix</keyword>
<evidence type="ECO:0000256" key="5">
    <source>
        <dbReference type="ARBA" id="ARBA00022989"/>
    </source>
</evidence>
<feature type="transmembrane region" description="Helical" evidence="7">
    <location>
        <begin position="279"/>
        <end position="297"/>
    </location>
</feature>
<comment type="caution">
    <text evidence="10">The sequence shown here is derived from an EMBL/GenBank/DDBJ whole genome shotgun (WGS) entry which is preliminary data.</text>
</comment>
<feature type="transmembrane region" description="Helical" evidence="7">
    <location>
        <begin position="21"/>
        <end position="44"/>
    </location>
</feature>
<evidence type="ECO:0000256" key="6">
    <source>
        <dbReference type="ARBA" id="ARBA00023136"/>
    </source>
</evidence>
<feature type="transmembrane region" description="Helical" evidence="7">
    <location>
        <begin position="64"/>
        <end position="81"/>
    </location>
</feature>
<dbReference type="InterPro" id="IPR017871">
    <property type="entry name" value="ABC_transporter-like_CS"/>
</dbReference>
<dbReference type="PROSITE" id="PS50929">
    <property type="entry name" value="ABC_TM1F"/>
    <property type="match status" value="1"/>
</dbReference>
<dbReference type="Gene3D" id="1.20.1560.10">
    <property type="entry name" value="ABC transporter type 1, transmembrane domain"/>
    <property type="match status" value="1"/>
</dbReference>
<proteinExistence type="predicted"/>
<evidence type="ECO:0000256" key="3">
    <source>
        <dbReference type="ARBA" id="ARBA00022741"/>
    </source>
</evidence>
<dbReference type="InterPro" id="IPR003439">
    <property type="entry name" value="ABC_transporter-like_ATP-bd"/>
</dbReference>
<dbReference type="InterPro" id="IPR039421">
    <property type="entry name" value="Type_1_exporter"/>
</dbReference>
<dbReference type="GO" id="GO:0016887">
    <property type="term" value="F:ATP hydrolysis activity"/>
    <property type="evidence" value="ECO:0007669"/>
    <property type="project" value="InterPro"/>
</dbReference>
<dbReference type="InterPro" id="IPR036640">
    <property type="entry name" value="ABC1_TM_sf"/>
</dbReference>
<dbReference type="PANTHER" id="PTHR43394">
    <property type="entry name" value="ATP-DEPENDENT PERMEASE MDL1, MITOCHONDRIAL"/>
    <property type="match status" value="1"/>
</dbReference>
<dbReference type="EMBL" id="QRXG01000015">
    <property type="protein sequence ID" value="RGT80624.1"/>
    <property type="molecule type" value="Genomic_DNA"/>
</dbReference>
<sequence length="592" mass="68618">MKKSYKLEQKLDKFPFKCSCVENIIMLIMTLISGTCMILQVQAISDFIDNALLFLEKQKLDVDFYNSALLLIFFVTIDWMFPRIISILGQKSELKLKEMYRPLLLEKCAKLKYCYVENSESWDLINRVLKNTEKQWVDIFEAVLSLLQLTIKIIGILFIIAGYVWWAAIFILIFCIPLFILSIKGGKSNYKAQKDTSNLTRRYEYLDKILNEREYIDERKLFGFYKNVDEKYSEAYKKAFRIATKTQIHWAMKTKLSGALSSIAALLIITTLMRPTIKGVISVGLFLSLVNAIFSLTSQMSWELSRNIDILVKGTEFYKDIKWFCRLDEEYGVLELPEYIEDIKTIEFKHVYFRYPGTEIEILKDVSFKMENGKHYALVGQNGAGKTTIIKLLTGLYSEYTGEILINGKELRCYTKAQQKGMFTVVYQDFIRHALTVRENCELANPCGTISEEQIMTLLDKFELSDVVNEYSNGLDTSLGKVKKDSVDFSGGQWQKLAIIRALLGEKKVQILDEPTAALDPKMESEVYELFQEMTDDRMTILISHRLGFAKKVDHIIVFSNGTVLEQGDFVNLMNKQGLFYQMYQEQRSWYE</sequence>
<dbReference type="GO" id="GO:0005886">
    <property type="term" value="C:plasma membrane"/>
    <property type="evidence" value="ECO:0007669"/>
    <property type="project" value="UniProtKB-SubCell"/>
</dbReference>
<organism evidence="10 11">
    <name type="scientific">Agathobacter rectalis</name>
    <dbReference type="NCBI Taxonomy" id="39491"/>
    <lineage>
        <taxon>Bacteria</taxon>
        <taxon>Bacillati</taxon>
        <taxon>Bacillota</taxon>
        <taxon>Clostridia</taxon>
        <taxon>Lachnospirales</taxon>
        <taxon>Lachnospiraceae</taxon>
        <taxon>Agathobacter</taxon>
    </lineage>
</organism>
<dbReference type="RefSeq" id="WP_118004352.1">
    <property type="nucleotide sequence ID" value="NZ_QRXF01000017.1"/>
</dbReference>
<dbReference type="GO" id="GO:0005524">
    <property type="term" value="F:ATP binding"/>
    <property type="evidence" value="ECO:0007669"/>
    <property type="project" value="UniProtKB-KW"/>
</dbReference>
<evidence type="ECO:0000259" key="9">
    <source>
        <dbReference type="PROSITE" id="PS50929"/>
    </source>
</evidence>
<keyword evidence="2 7" id="KW-0812">Transmembrane</keyword>
<keyword evidence="4 10" id="KW-0067">ATP-binding</keyword>
<evidence type="ECO:0000256" key="4">
    <source>
        <dbReference type="ARBA" id="ARBA00022840"/>
    </source>
</evidence>
<feature type="transmembrane region" description="Helical" evidence="7">
    <location>
        <begin position="139"/>
        <end position="159"/>
    </location>
</feature>
<dbReference type="SUPFAM" id="SSF90123">
    <property type="entry name" value="ABC transporter transmembrane region"/>
    <property type="match status" value="1"/>
</dbReference>
<evidence type="ECO:0000259" key="8">
    <source>
        <dbReference type="PROSITE" id="PS50893"/>
    </source>
</evidence>
<dbReference type="InterPro" id="IPR003593">
    <property type="entry name" value="AAA+_ATPase"/>
</dbReference>
<dbReference type="Proteomes" id="UP000284296">
    <property type="component" value="Unassembled WGS sequence"/>
</dbReference>
<name>A0A412Q2N8_9FIRM</name>
<dbReference type="AlphaFoldDB" id="A0A412Q2N8"/>
<accession>A0A412Q2N8</accession>
<comment type="subcellular location">
    <subcellularLocation>
        <location evidence="1">Cell membrane</location>
        <topology evidence="1">Multi-pass membrane protein</topology>
    </subcellularLocation>
</comment>
<dbReference type="PROSITE" id="PS00211">
    <property type="entry name" value="ABC_TRANSPORTER_1"/>
    <property type="match status" value="1"/>
</dbReference>
<keyword evidence="6 7" id="KW-0472">Membrane</keyword>
<dbReference type="InterPro" id="IPR027417">
    <property type="entry name" value="P-loop_NTPase"/>
</dbReference>
<dbReference type="PANTHER" id="PTHR43394:SF1">
    <property type="entry name" value="ATP-BINDING CASSETTE SUB-FAMILY B MEMBER 10, MITOCHONDRIAL"/>
    <property type="match status" value="1"/>
</dbReference>